<comment type="caution">
    <text evidence="1">The sequence shown here is derived from an EMBL/GenBank/DDBJ whole genome shotgun (WGS) entry which is preliminary data.</text>
</comment>
<reference evidence="1 2" key="1">
    <citation type="journal article" date="2021" name="Hortic Res">
        <title>High-quality reference genome and annotation aids understanding of berry development for evergreen blueberry (Vaccinium darrowii).</title>
        <authorList>
            <person name="Yu J."/>
            <person name="Hulse-Kemp A.M."/>
            <person name="Babiker E."/>
            <person name="Staton M."/>
        </authorList>
    </citation>
    <scope>NUCLEOTIDE SEQUENCE [LARGE SCALE GENOMIC DNA]</scope>
    <source>
        <strain evidence="2">cv. NJ 8807/NJ 8810</strain>
        <tissue evidence="1">Young leaf</tissue>
    </source>
</reference>
<accession>A0ACB7YVE2</accession>
<keyword evidence="2" id="KW-1185">Reference proteome</keyword>
<protein>
    <submittedName>
        <fullName evidence="1">Uncharacterized protein</fullName>
    </submittedName>
</protein>
<evidence type="ECO:0000313" key="1">
    <source>
        <dbReference type="EMBL" id="KAH7857550.1"/>
    </source>
</evidence>
<organism evidence="1 2">
    <name type="scientific">Vaccinium darrowii</name>
    <dbReference type="NCBI Taxonomy" id="229202"/>
    <lineage>
        <taxon>Eukaryota</taxon>
        <taxon>Viridiplantae</taxon>
        <taxon>Streptophyta</taxon>
        <taxon>Embryophyta</taxon>
        <taxon>Tracheophyta</taxon>
        <taxon>Spermatophyta</taxon>
        <taxon>Magnoliopsida</taxon>
        <taxon>eudicotyledons</taxon>
        <taxon>Gunneridae</taxon>
        <taxon>Pentapetalae</taxon>
        <taxon>asterids</taxon>
        <taxon>Ericales</taxon>
        <taxon>Ericaceae</taxon>
        <taxon>Vaccinioideae</taxon>
        <taxon>Vaccinieae</taxon>
        <taxon>Vaccinium</taxon>
    </lineage>
</organism>
<gene>
    <name evidence="1" type="ORF">Vadar_013901</name>
</gene>
<dbReference type="EMBL" id="CM037153">
    <property type="protein sequence ID" value="KAH7857550.1"/>
    <property type="molecule type" value="Genomic_DNA"/>
</dbReference>
<dbReference type="Proteomes" id="UP000828048">
    <property type="component" value="Chromosome 3"/>
</dbReference>
<name>A0ACB7YVE2_9ERIC</name>
<sequence>MDWLRKERSYKDNEHVVGFKEDGEGKQDVDYRMRKWISDMRDVANFNARASAQGKQDVNYQMRKWISDMRDVAYEAEDIIDNFILNVKTEGEAKTQKKMGLKDCLEKYFYIRSKNAGLIQQANLYGIGREINTLKTKITQIQQNQETFNIRNIDFEREELFMDWLRKERLYKDNEHVVGFKEDGDKLMSELV</sequence>
<evidence type="ECO:0000313" key="2">
    <source>
        <dbReference type="Proteomes" id="UP000828048"/>
    </source>
</evidence>
<proteinExistence type="predicted"/>